<dbReference type="GO" id="GO:0000785">
    <property type="term" value="C:chromatin"/>
    <property type="evidence" value="ECO:0007669"/>
    <property type="project" value="TreeGrafter"/>
</dbReference>
<evidence type="ECO:0000256" key="1">
    <source>
        <dbReference type="ARBA" id="ARBA00004718"/>
    </source>
</evidence>
<feature type="compositionally biased region" description="Low complexity" evidence="5">
    <location>
        <begin position="89"/>
        <end position="99"/>
    </location>
</feature>
<dbReference type="GO" id="GO:0003712">
    <property type="term" value="F:transcription coregulator activity"/>
    <property type="evidence" value="ECO:0007669"/>
    <property type="project" value="TreeGrafter"/>
</dbReference>
<dbReference type="PANTHER" id="PTHR10782:SF94">
    <property type="entry name" value="SUPPRESSOR OF VARIEGATION 2-10, ISOFORM I"/>
    <property type="match status" value="1"/>
</dbReference>
<dbReference type="GO" id="GO:0016925">
    <property type="term" value="P:protein sumoylation"/>
    <property type="evidence" value="ECO:0007669"/>
    <property type="project" value="UniProtKB-UniPathway"/>
</dbReference>
<dbReference type="SUPFAM" id="SSF68906">
    <property type="entry name" value="SAP domain"/>
    <property type="match status" value="1"/>
</dbReference>
<feature type="domain" description="SAP" evidence="6">
    <location>
        <begin position="11"/>
        <end position="45"/>
    </location>
</feature>
<keyword evidence="4" id="KW-0833">Ubl conjugation pathway</keyword>
<reference evidence="8" key="1">
    <citation type="submission" date="2020-11" db="EMBL/GenBank/DDBJ databases">
        <authorList>
            <person name="Tran Van P."/>
        </authorList>
    </citation>
    <scope>NUCLEOTIDE SEQUENCE</scope>
</reference>
<dbReference type="SMART" id="SM00513">
    <property type="entry name" value="SAP"/>
    <property type="match status" value="1"/>
</dbReference>
<evidence type="ECO:0000259" key="6">
    <source>
        <dbReference type="PROSITE" id="PS50800"/>
    </source>
</evidence>
<evidence type="ECO:0000259" key="7">
    <source>
        <dbReference type="PROSITE" id="PS51466"/>
    </source>
</evidence>
<dbReference type="GO" id="GO:0006357">
    <property type="term" value="P:regulation of transcription by RNA polymerase II"/>
    <property type="evidence" value="ECO:0007669"/>
    <property type="project" value="TreeGrafter"/>
</dbReference>
<dbReference type="PROSITE" id="PS51466">
    <property type="entry name" value="PINIT"/>
    <property type="match status" value="1"/>
</dbReference>
<feature type="region of interest" description="Disordered" evidence="5">
    <location>
        <begin position="247"/>
        <end position="268"/>
    </location>
</feature>
<organism evidence="8">
    <name type="scientific">Timema tahoe</name>
    <dbReference type="NCBI Taxonomy" id="61484"/>
    <lineage>
        <taxon>Eukaryota</taxon>
        <taxon>Metazoa</taxon>
        <taxon>Ecdysozoa</taxon>
        <taxon>Arthropoda</taxon>
        <taxon>Hexapoda</taxon>
        <taxon>Insecta</taxon>
        <taxon>Pterygota</taxon>
        <taxon>Neoptera</taxon>
        <taxon>Polyneoptera</taxon>
        <taxon>Phasmatodea</taxon>
        <taxon>Timematodea</taxon>
        <taxon>Timematoidea</taxon>
        <taxon>Timematidae</taxon>
        <taxon>Timema</taxon>
    </lineage>
</organism>
<evidence type="ECO:0000256" key="3">
    <source>
        <dbReference type="ARBA" id="ARBA00022679"/>
    </source>
</evidence>
<evidence type="ECO:0000256" key="4">
    <source>
        <dbReference type="ARBA" id="ARBA00022786"/>
    </source>
</evidence>
<evidence type="ECO:0000256" key="5">
    <source>
        <dbReference type="SAM" id="MobiDB-lite"/>
    </source>
</evidence>
<accession>A0A7R9FNL0</accession>
<dbReference type="InterPro" id="IPR036361">
    <property type="entry name" value="SAP_dom_sf"/>
</dbReference>
<comment type="similarity">
    <text evidence="2">Belongs to the PIAS family.</text>
</comment>
<dbReference type="Pfam" id="PF14324">
    <property type="entry name" value="PINIT"/>
    <property type="match status" value="1"/>
</dbReference>
<evidence type="ECO:0000256" key="2">
    <source>
        <dbReference type="ARBA" id="ARBA00005383"/>
    </source>
</evidence>
<dbReference type="Gene3D" id="2.60.120.780">
    <property type="entry name" value="PINIT domain"/>
    <property type="match status" value="1"/>
</dbReference>
<dbReference type="Pfam" id="PF02037">
    <property type="entry name" value="SAP"/>
    <property type="match status" value="1"/>
</dbReference>
<dbReference type="FunFam" id="2.60.120.780:FF:000001">
    <property type="entry name" value="E3 SUMO-protein ligase PIAS2 isoform X1"/>
    <property type="match status" value="1"/>
</dbReference>
<protein>
    <submittedName>
        <fullName evidence="8">Uncharacterized protein</fullName>
    </submittedName>
</protein>
<keyword evidence="3" id="KW-0808">Transferase</keyword>
<sequence>MSEADSLKNMVLSFRVSELQMLLGFAGRNKSGRKTELQARAVELLRLRSTPVQMKIKELYKTIQQGNPTEALTISAAPGSPLPDPPPDSYSSSTDMSNPHHNSNLTYPAYNELPPLLQRESIIYSEHYKPPYPPKLSPQPYTLKLSQSGYPVHPDVRLKNLPFFNIIAELHKPTSLVPKDSSRAQAETLKFYLTPQQASNITVSRDYRPGSRLEYTNEVQIRFCLLETSCEQDDFFPPGLAVKVNGRQASLPPPIPTNKPGVEPKRPPKPVNITSLVKLSPLHANFIDVTWNCDYSRGYVIAVYLVSKLVSAELLKRMREKGARQSDYTRGLSK</sequence>
<feature type="domain" description="PINIT" evidence="7">
    <location>
        <begin position="144"/>
        <end position="309"/>
    </location>
</feature>
<dbReference type="EMBL" id="OE001137">
    <property type="protein sequence ID" value="CAD7456089.1"/>
    <property type="molecule type" value="Genomic_DNA"/>
</dbReference>
<dbReference type="GO" id="GO:0061665">
    <property type="term" value="F:SUMO ligase activity"/>
    <property type="evidence" value="ECO:0007669"/>
    <property type="project" value="TreeGrafter"/>
</dbReference>
<dbReference type="UniPathway" id="UPA00886"/>
<name>A0A7R9FNL0_9NEOP</name>
<dbReference type="PANTHER" id="PTHR10782">
    <property type="entry name" value="ZINC FINGER MIZ DOMAIN-CONTAINING PROTEIN"/>
    <property type="match status" value="1"/>
</dbReference>
<dbReference type="InterPro" id="IPR038654">
    <property type="entry name" value="PINIT_sf"/>
</dbReference>
<dbReference type="Gene3D" id="1.10.720.30">
    <property type="entry name" value="SAP domain"/>
    <property type="match status" value="1"/>
</dbReference>
<evidence type="ECO:0000313" key="8">
    <source>
        <dbReference type="EMBL" id="CAD7456089.1"/>
    </source>
</evidence>
<dbReference type="InterPro" id="IPR003034">
    <property type="entry name" value="SAP_dom"/>
</dbReference>
<dbReference type="AlphaFoldDB" id="A0A7R9FNL0"/>
<dbReference type="InterPro" id="IPR023321">
    <property type="entry name" value="PINIT"/>
</dbReference>
<dbReference type="PROSITE" id="PS50800">
    <property type="entry name" value="SAP"/>
    <property type="match status" value="1"/>
</dbReference>
<gene>
    <name evidence="8" type="ORF">TTEB3V08_LOCUS4128</name>
</gene>
<comment type="pathway">
    <text evidence="1">Protein modification; protein sumoylation.</text>
</comment>
<dbReference type="FunFam" id="1.10.720.30:FF:000001">
    <property type="entry name" value="E3 SUMO-protein ligase PIAS2 isoform 1"/>
    <property type="match status" value="1"/>
</dbReference>
<feature type="region of interest" description="Disordered" evidence="5">
    <location>
        <begin position="72"/>
        <end position="109"/>
    </location>
</feature>
<proteinExistence type="inferred from homology"/>